<dbReference type="Gene3D" id="1.10.1380.10">
    <property type="entry name" value="Neutral endopeptidase , domain2"/>
    <property type="match status" value="1"/>
</dbReference>
<proteinExistence type="inferred from homology"/>
<dbReference type="GO" id="GO:0004222">
    <property type="term" value="F:metalloendopeptidase activity"/>
    <property type="evidence" value="ECO:0007669"/>
    <property type="project" value="InterPro"/>
</dbReference>
<dbReference type="EMBL" id="KK120865">
    <property type="protein sequence ID" value="KFM79233.1"/>
    <property type="molecule type" value="Genomic_DNA"/>
</dbReference>
<dbReference type="PROSITE" id="PS51885">
    <property type="entry name" value="NEPRILYSIN"/>
    <property type="match status" value="1"/>
</dbReference>
<feature type="non-terminal residue" evidence="3">
    <location>
        <position position="72"/>
    </location>
</feature>
<organism evidence="3 4">
    <name type="scientific">Stegodyphus mimosarum</name>
    <name type="common">African social velvet spider</name>
    <dbReference type="NCBI Taxonomy" id="407821"/>
    <lineage>
        <taxon>Eukaryota</taxon>
        <taxon>Metazoa</taxon>
        <taxon>Ecdysozoa</taxon>
        <taxon>Arthropoda</taxon>
        <taxon>Chelicerata</taxon>
        <taxon>Arachnida</taxon>
        <taxon>Araneae</taxon>
        <taxon>Araneomorphae</taxon>
        <taxon>Entelegynae</taxon>
        <taxon>Eresoidea</taxon>
        <taxon>Eresidae</taxon>
        <taxon>Stegodyphus</taxon>
    </lineage>
</organism>
<dbReference type="OrthoDB" id="6502247at2759"/>
<dbReference type="GO" id="GO:0006508">
    <property type="term" value="P:proteolysis"/>
    <property type="evidence" value="ECO:0007669"/>
    <property type="project" value="InterPro"/>
</dbReference>
<keyword evidence="4" id="KW-1185">Reference proteome</keyword>
<dbReference type="InterPro" id="IPR008753">
    <property type="entry name" value="Peptidase_M13_N"/>
</dbReference>
<dbReference type="InterPro" id="IPR000718">
    <property type="entry name" value="Peptidase_M13"/>
</dbReference>
<reference evidence="3 4" key="1">
    <citation type="submission" date="2013-11" db="EMBL/GenBank/DDBJ databases">
        <title>Genome sequencing of Stegodyphus mimosarum.</title>
        <authorList>
            <person name="Bechsgaard J."/>
        </authorList>
    </citation>
    <scope>NUCLEOTIDE SEQUENCE [LARGE SCALE GENOMIC DNA]</scope>
</reference>
<dbReference type="Proteomes" id="UP000054359">
    <property type="component" value="Unassembled WGS sequence"/>
</dbReference>
<evidence type="ECO:0000313" key="4">
    <source>
        <dbReference type="Proteomes" id="UP000054359"/>
    </source>
</evidence>
<gene>
    <name evidence="3" type="ORF">X975_07121</name>
</gene>
<protein>
    <submittedName>
        <fullName evidence="3">Endothelin-converting enzyme 1</fullName>
    </submittedName>
</protein>
<accession>A0A087UPE4</accession>
<evidence type="ECO:0000259" key="2">
    <source>
        <dbReference type="Pfam" id="PF05649"/>
    </source>
</evidence>
<evidence type="ECO:0000256" key="1">
    <source>
        <dbReference type="ARBA" id="ARBA00007357"/>
    </source>
</evidence>
<dbReference type="InterPro" id="IPR042089">
    <property type="entry name" value="Peptidase_M13_dom_2"/>
</dbReference>
<feature type="domain" description="Peptidase M13 N-terminal" evidence="2">
    <location>
        <begin position="3"/>
        <end position="72"/>
    </location>
</feature>
<sequence>MGFIKEFARLIDKEPKKLVANYMMWRVVQESLPLLSKSWRTLSKRSVRRPEVSEEPRWKYCVSSIRNNLGMA</sequence>
<dbReference type="SUPFAM" id="SSF55486">
    <property type="entry name" value="Metalloproteases ('zincins'), catalytic domain"/>
    <property type="match status" value="1"/>
</dbReference>
<comment type="similarity">
    <text evidence="1">Belongs to the peptidase M13 family.</text>
</comment>
<name>A0A087UPE4_STEMI</name>
<evidence type="ECO:0000313" key="3">
    <source>
        <dbReference type="EMBL" id="KFM79233.1"/>
    </source>
</evidence>
<dbReference type="AlphaFoldDB" id="A0A087UPE4"/>
<dbReference type="Pfam" id="PF05649">
    <property type="entry name" value="Peptidase_M13_N"/>
    <property type="match status" value="1"/>
</dbReference>